<dbReference type="SUPFAM" id="SSF81383">
    <property type="entry name" value="F-box domain"/>
    <property type="match status" value="1"/>
</dbReference>
<organism evidence="3 4">
    <name type="scientific">Perkinsus olseni</name>
    <name type="common">Perkinsus atlanticus</name>
    <dbReference type="NCBI Taxonomy" id="32597"/>
    <lineage>
        <taxon>Eukaryota</taxon>
        <taxon>Sar</taxon>
        <taxon>Alveolata</taxon>
        <taxon>Perkinsozoa</taxon>
        <taxon>Perkinsea</taxon>
        <taxon>Perkinsida</taxon>
        <taxon>Perkinsidae</taxon>
        <taxon>Perkinsus</taxon>
    </lineage>
</organism>
<dbReference type="InterPro" id="IPR036047">
    <property type="entry name" value="F-box-like_dom_sf"/>
</dbReference>
<dbReference type="PROSITE" id="PS51184">
    <property type="entry name" value="JMJC"/>
    <property type="match status" value="1"/>
</dbReference>
<dbReference type="AlphaFoldDB" id="A0A7J6NW49"/>
<gene>
    <name evidence="3" type="ORF">FOZ62_010943</name>
</gene>
<evidence type="ECO:0000256" key="1">
    <source>
        <dbReference type="SAM" id="MobiDB-lite"/>
    </source>
</evidence>
<dbReference type="GO" id="GO:0005634">
    <property type="term" value="C:nucleus"/>
    <property type="evidence" value="ECO:0007669"/>
    <property type="project" value="TreeGrafter"/>
</dbReference>
<feature type="domain" description="JmjC" evidence="2">
    <location>
        <begin position="258"/>
        <end position="418"/>
    </location>
</feature>
<comment type="caution">
    <text evidence="3">The sequence shown here is derived from an EMBL/GenBank/DDBJ whole genome shotgun (WGS) entry which is preliminary data.</text>
</comment>
<reference evidence="3 4" key="1">
    <citation type="submission" date="2020-04" db="EMBL/GenBank/DDBJ databases">
        <title>Perkinsus olseni comparative genomics.</title>
        <authorList>
            <person name="Bogema D.R."/>
        </authorList>
    </citation>
    <scope>NUCLEOTIDE SEQUENCE [LARGE SCALE GENOMIC DNA]</scope>
    <source>
        <strain evidence="3">ATCC PRA-205</strain>
    </source>
</reference>
<dbReference type="Proteomes" id="UP000574390">
    <property type="component" value="Unassembled WGS sequence"/>
</dbReference>
<evidence type="ECO:0000313" key="4">
    <source>
        <dbReference type="Proteomes" id="UP000574390"/>
    </source>
</evidence>
<dbReference type="PANTHER" id="PTHR12480">
    <property type="entry name" value="ARGININE DEMETHYLASE AND LYSYL-HYDROXYLASE JMJD"/>
    <property type="match status" value="1"/>
</dbReference>
<sequence>MAPQTSSVIECPPAKKARKESAPGVSGHPLGVRPLGNLYLDSQGSSSTARSEITGDLRVLGEEILLGTILRYLDGKSLALLGMTSRAMLAYTGLDELWKELVCGNENYRGKIEPAEGGAYWRDTYYRMRGGRKAPRVDCRVFSDLLYQPFLLRNLPMPAEMSSSKSNIERVDVSDLSVEDFVRRFEKPGRPVILTGGMKGWSAMTKWRSDEYLMEACGDTVLLCGSGDLSMRQWLQYWKNGGCKEDGQLFVFDGEFRETCPKLTGDYEVFDYFKNDMYDLLNGTVYRPRNAWLMVGGPGGASKWHVDPNATHAWNAFMLPPSCVPVGVYPSADGSNMTQPVSLLHEWWPRFFEDTEALYGDKLLQGTCKAGECMFVPRGWWHCVINNDEDDDITIAITQNYCAESSVHKARRFFRETPHCISGLHTHDCHEYEKLQDEMADEFDKRLREKRPDLLARDEFTMKEVMQLFISKHMPGEATWVTLETLTEFGTGHKQQKGILNRNYLGPHAARIAQVANGGHICCPYCLKIEWKPGRA</sequence>
<dbReference type="InterPro" id="IPR003347">
    <property type="entry name" value="JmjC_dom"/>
</dbReference>
<evidence type="ECO:0000259" key="2">
    <source>
        <dbReference type="PROSITE" id="PS51184"/>
    </source>
</evidence>
<dbReference type="SUPFAM" id="SSF51197">
    <property type="entry name" value="Clavaminate synthase-like"/>
    <property type="match status" value="1"/>
</dbReference>
<dbReference type="InterPro" id="IPR050910">
    <property type="entry name" value="JMJD6_ArgDemeth/LysHydrox"/>
</dbReference>
<name>A0A7J6NW49_PEROL</name>
<proteinExistence type="predicted"/>
<dbReference type="PANTHER" id="PTHR12480:SF21">
    <property type="entry name" value="JMJC DOMAIN-CONTAINING PROTEIN 8"/>
    <property type="match status" value="1"/>
</dbReference>
<evidence type="ECO:0000313" key="3">
    <source>
        <dbReference type="EMBL" id="KAF4687796.1"/>
    </source>
</evidence>
<dbReference type="EMBL" id="JABANM010036735">
    <property type="protein sequence ID" value="KAF4687796.1"/>
    <property type="molecule type" value="Genomic_DNA"/>
</dbReference>
<feature type="region of interest" description="Disordered" evidence="1">
    <location>
        <begin position="1"/>
        <end position="29"/>
    </location>
</feature>
<protein>
    <recommendedName>
        <fullName evidence="2">JmjC domain-containing protein</fullName>
    </recommendedName>
</protein>
<dbReference type="SMART" id="SM00558">
    <property type="entry name" value="JmjC"/>
    <property type="match status" value="1"/>
</dbReference>
<dbReference type="Gene3D" id="2.60.120.650">
    <property type="entry name" value="Cupin"/>
    <property type="match status" value="1"/>
</dbReference>
<dbReference type="GO" id="GO:0000987">
    <property type="term" value="F:cis-regulatory region sequence-specific DNA binding"/>
    <property type="evidence" value="ECO:0007669"/>
    <property type="project" value="TreeGrafter"/>
</dbReference>
<accession>A0A7J6NW49</accession>